<evidence type="ECO:0000256" key="3">
    <source>
        <dbReference type="ARBA" id="ARBA00004123"/>
    </source>
</evidence>
<comment type="similarity">
    <text evidence="4">Belongs to the PPP phosphatase family. PP-5 (PP-T) subfamily.</text>
</comment>
<dbReference type="InterPro" id="IPR004843">
    <property type="entry name" value="Calcineurin-like_PHP"/>
</dbReference>
<evidence type="ECO:0000256" key="5">
    <source>
        <dbReference type="ARBA" id="ARBA00013081"/>
    </source>
</evidence>
<dbReference type="InterPro" id="IPR051134">
    <property type="entry name" value="PPP_phosphatase"/>
</dbReference>
<evidence type="ECO:0000256" key="16">
    <source>
        <dbReference type="PIRSR" id="PIRSR033096-1"/>
    </source>
</evidence>
<keyword evidence="9 17" id="KW-0802">TPR repeat</keyword>
<feature type="repeat" description="TPR" evidence="17">
    <location>
        <begin position="112"/>
        <end position="145"/>
    </location>
</feature>
<keyword evidence="10" id="KW-0904">Protein phosphatase</keyword>
<dbReference type="InterPro" id="IPR019734">
    <property type="entry name" value="TPR_rpt"/>
</dbReference>
<keyword evidence="6" id="KW-0479">Metal-binding</keyword>
<evidence type="ECO:0000256" key="4">
    <source>
        <dbReference type="ARBA" id="ARBA00008786"/>
    </source>
</evidence>
<evidence type="ECO:0000256" key="18">
    <source>
        <dbReference type="SAM" id="MobiDB-lite"/>
    </source>
</evidence>
<dbReference type="SUPFAM" id="SSF48452">
    <property type="entry name" value="TPR-like"/>
    <property type="match status" value="1"/>
</dbReference>
<dbReference type="SMART" id="SM00156">
    <property type="entry name" value="PP2Ac"/>
    <property type="match status" value="1"/>
</dbReference>
<protein>
    <recommendedName>
        <fullName evidence="15">Serine/threonine-protein phosphatase T</fullName>
        <ecNumber evidence="5">3.1.3.16</ecNumber>
    </recommendedName>
</protein>
<feature type="active site" description="Proton donor/acceptor" evidence="16">
    <location>
        <position position="388"/>
    </location>
</feature>
<dbReference type="InterPro" id="IPR029052">
    <property type="entry name" value="Metallo-depent_PP-like"/>
</dbReference>
<comment type="subcellular location">
    <subcellularLocation>
        <location evidence="3">Nucleus</location>
    </subcellularLocation>
</comment>
<dbReference type="PANTHER" id="PTHR45668:SF5">
    <property type="entry name" value="SERINE_THREONINE-PROTEIN PHOSPHATASE 5"/>
    <property type="match status" value="1"/>
</dbReference>
<evidence type="ECO:0000256" key="14">
    <source>
        <dbReference type="ARBA" id="ARBA00048832"/>
    </source>
</evidence>
<dbReference type="Pfam" id="PF00515">
    <property type="entry name" value="TPR_1"/>
    <property type="match status" value="1"/>
</dbReference>
<dbReference type="EC" id="3.1.3.16" evidence="5"/>
<dbReference type="InterPro" id="IPR006186">
    <property type="entry name" value="Ser/Thr-sp_prot-phosphatase"/>
</dbReference>
<keyword evidence="11" id="KW-0464">Manganese</keyword>
<dbReference type="GO" id="GO:0046872">
    <property type="term" value="F:metal ion binding"/>
    <property type="evidence" value="ECO:0007669"/>
    <property type="project" value="UniProtKB-KW"/>
</dbReference>
<keyword evidence="21" id="KW-1185">Reference proteome</keyword>
<dbReference type="InterPro" id="IPR011990">
    <property type="entry name" value="TPR-like_helical_dom_sf"/>
</dbReference>
<comment type="catalytic activity">
    <reaction evidence="13">
        <text>O-phospho-L-seryl-[protein] + H2O = L-seryl-[protein] + phosphate</text>
        <dbReference type="Rhea" id="RHEA:20629"/>
        <dbReference type="Rhea" id="RHEA-COMP:9863"/>
        <dbReference type="Rhea" id="RHEA-COMP:11604"/>
        <dbReference type="ChEBI" id="CHEBI:15377"/>
        <dbReference type="ChEBI" id="CHEBI:29999"/>
        <dbReference type="ChEBI" id="CHEBI:43474"/>
        <dbReference type="ChEBI" id="CHEBI:83421"/>
        <dbReference type="EC" id="3.1.3.16"/>
    </reaction>
    <physiologicalReaction direction="left-to-right" evidence="13">
        <dbReference type="Rhea" id="RHEA:20630"/>
    </physiologicalReaction>
</comment>
<keyword evidence="7" id="KW-0677">Repeat</keyword>
<dbReference type="Proteomes" id="UP001195914">
    <property type="component" value="Unassembled WGS sequence"/>
</dbReference>
<dbReference type="SMART" id="SM00028">
    <property type="entry name" value="TPR"/>
    <property type="match status" value="3"/>
</dbReference>
<evidence type="ECO:0000256" key="2">
    <source>
        <dbReference type="ARBA" id="ARBA00001946"/>
    </source>
</evidence>
<evidence type="ECO:0000259" key="19">
    <source>
        <dbReference type="SMART" id="SM00156"/>
    </source>
</evidence>
<dbReference type="FunFam" id="3.60.21.10:FF:000036">
    <property type="entry name" value="Serine/threonine protein phosphatase 5"/>
    <property type="match status" value="1"/>
</dbReference>
<evidence type="ECO:0000256" key="11">
    <source>
        <dbReference type="ARBA" id="ARBA00023211"/>
    </source>
</evidence>
<organism evidence="20 21">
    <name type="scientific">Babesia divergens</name>
    <dbReference type="NCBI Taxonomy" id="32595"/>
    <lineage>
        <taxon>Eukaryota</taxon>
        <taxon>Sar</taxon>
        <taxon>Alveolata</taxon>
        <taxon>Apicomplexa</taxon>
        <taxon>Aconoidasida</taxon>
        <taxon>Piroplasmida</taxon>
        <taxon>Babesiidae</taxon>
        <taxon>Babesia</taxon>
    </lineage>
</organism>
<name>A0AAD9GF46_BABDI</name>
<dbReference type="Gene3D" id="3.60.21.10">
    <property type="match status" value="1"/>
</dbReference>
<dbReference type="PANTHER" id="PTHR45668">
    <property type="entry name" value="SERINE/THREONINE-PROTEIN PHOSPHATASE 5-RELATED"/>
    <property type="match status" value="1"/>
</dbReference>
<accession>A0AAD9GF46</accession>
<dbReference type="EMBL" id="JAHBMH010000033">
    <property type="protein sequence ID" value="KAK1937286.1"/>
    <property type="molecule type" value="Genomic_DNA"/>
</dbReference>
<reference evidence="20" key="1">
    <citation type="journal article" date="2014" name="Nucleic Acids Res.">
        <title>The evolutionary dynamics of variant antigen genes in Babesia reveal a history of genomic innovation underlying host-parasite interaction.</title>
        <authorList>
            <person name="Jackson A.P."/>
            <person name="Otto T.D."/>
            <person name="Darby A."/>
            <person name="Ramaprasad A."/>
            <person name="Xia D."/>
            <person name="Echaide I.E."/>
            <person name="Farber M."/>
            <person name="Gahlot S."/>
            <person name="Gamble J."/>
            <person name="Gupta D."/>
            <person name="Gupta Y."/>
            <person name="Jackson L."/>
            <person name="Malandrin L."/>
            <person name="Malas T.B."/>
            <person name="Moussa E."/>
            <person name="Nair M."/>
            <person name="Reid A.J."/>
            <person name="Sanders M."/>
            <person name="Sharma J."/>
            <person name="Tracey A."/>
            <person name="Quail M.A."/>
            <person name="Weir W."/>
            <person name="Wastling J.M."/>
            <person name="Hall N."/>
            <person name="Willadsen P."/>
            <person name="Lingelbach K."/>
            <person name="Shiels B."/>
            <person name="Tait A."/>
            <person name="Berriman M."/>
            <person name="Allred D.R."/>
            <person name="Pain A."/>
        </authorList>
    </citation>
    <scope>NUCLEOTIDE SEQUENCE</scope>
    <source>
        <strain evidence="20">1802A</strain>
    </source>
</reference>
<keyword evidence="8" id="KW-0378">Hydrolase</keyword>
<evidence type="ECO:0000256" key="10">
    <source>
        <dbReference type="ARBA" id="ARBA00022912"/>
    </source>
</evidence>
<comment type="catalytic activity">
    <reaction evidence="14">
        <text>O-phospho-L-threonyl-[protein] + H2O = L-threonyl-[protein] + phosphate</text>
        <dbReference type="Rhea" id="RHEA:47004"/>
        <dbReference type="Rhea" id="RHEA-COMP:11060"/>
        <dbReference type="Rhea" id="RHEA-COMP:11605"/>
        <dbReference type="ChEBI" id="CHEBI:15377"/>
        <dbReference type="ChEBI" id="CHEBI:30013"/>
        <dbReference type="ChEBI" id="CHEBI:43474"/>
        <dbReference type="ChEBI" id="CHEBI:61977"/>
        <dbReference type="EC" id="3.1.3.16"/>
    </reaction>
    <physiologicalReaction direction="left-to-right" evidence="14">
        <dbReference type="Rhea" id="RHEA:47005"/>
    </physiologicalReaction>
</comment>
<keyword evidence="12" id="KW-0539">Nucleus</keyword>
<sequence>METKGEGRQALIQDAQKRADENRLQGNKFFGEAEYAQAVLCYNVAIDILEAAIEQADADDAQNPAEPVESHSAQTNIHQVYINRALCHIKMENYGLAVLDSDAAIRAQPTYSKAYYRRGCAYLCLMRFKEAEKDFLKALSIQKDPITATKLKQCRIIIREKQFQEAIMIETPPPLHKTIDLSAIRVDNSYKGPVYEQPITDKEKFYQEVIDYIKVGNTACTCIVDLREMHSYPQHVASINDQHNPLVAEDNRHCQGFNIGDPALRCPVNDQHVELTPVMHLQVPGNVLHRKYMIMIILDVIKIIQEYDSVLDLPLEDHEEITICGDIHGQFYDLLNVFKINGNPSDTNGYLFNGDFVDRGSFSVECALALFLAKALFPTKFFITRGNHETEALNKCYGFKGEVLNKYDDKIYTLFCESFCYLPLGYVINKKVLVVHGGLFGTDSVTIDQLKKIDRIREPPEEGLMTDMLWSDPKPTTGRSPSKRGVACEFGPDVTRKFLEANGLELIIRSHEVKEEGYEVEHDGQLITIFSAPNYCDQMGNKGAFIRMSGKDCKPSFTQFEAVDHPPVKAMQYANPLFSGIY</sequence>
<comment type="caution">
    <text evidence="20">The sequence shown here is derived from an EMBL/GenBank/DDBJ whole genome shotgun (WGS) entry which is preliminary data.</text>
</comment>
<dbReference type="PIRSF" id="PIRSF033096">
    <property type="entry name" value="PPPtase_5"/>
    <property type="match status" value="1"/>
</dbReference>
<dbReference type="Gene3D" id="1.25.40.10">
    <property type="entry name" value="Tetratricopeptide repeat domain"/>
    <property type="match status" value="1"/>
</dbReference>
<evidence type="ECO:0000256" key="6">
    <source>
        <dbReference type="ARBA" id="ARBA00022723"/>
    </source>
</evidence>
<dbReference type="GO" id="GO:0005737">
    <property type="term" value="C:cytoplasm"/>
    <property type="evidence" value="ECO:0007669"/>
    <property type="project" value="UniProtKB-ARBA"/>
</dbReference>
<dbReference type="SUPFAM" id="SSF56300">
    <property type="entry name" value="Metallo-dependent phosphatases"/>
    <property type="match status" value="1"/>
</dbReference>
<comment type="cofactor">
    <cofactor evidence="1">
        <name>Mn(2+)</name>
        <dbReference type="ChEBI" id="CHEBI:29035"/>
    </cofactor>
</comment>
<dbReference type="InterPro" id="IPR041753">
    <property type="entry name" value="PP5_C"/>
</dbReference>
<dbReference type="InterPro" id="IPR013235">
    <property type="entry name" value="PPP_dom"/>
</dbReference>
<dbReference type="GO" id="GO:0004722">
    <property type="term" value="F:protein serine/threonine phosphatase activity"/>
    <property type="evidence" value="ECO:0007669"/>
    <property type="project" value="UniProtKB-EC"/>
</dbReference>
<dbReference type="Pfam" id="PF00149">
    <property type="entry name" value="Metallophos"/>
    <property type="match status" value="1"/>
</dbReference>
<evidence type="ECO:0000313" key="21">
    <source>
        <dbReference type="Proteomes" id="UP001195914"/>
    </source>
</evidence>
<dbReference type="PRINTS" id="PR00114">
    <property type="entry name" value="STPHPHTASE"/>
</dbReference>
<proteinExistence type="inferred from homology"/>
<dbReference type="PROSITE" id="PS50005">
    <property type="entry name" value="TPR"/>
    <property type="match status" value="1"/>
</dbReference>
<evidence type="ECO:0000256" key="1">
    <source>
        <dbReference type="ARBA" id="ARBA00001936"/>
    </source>
</evidence>
<evidence type="ECO:0000256" key="9">
    <source>
        <dbReference type="ARBA" id="ARBA00022803"/>
    </source>
</evidence>
<evidence type="ECO:0000256" key="8">
    <source>
        <dbReference type="ARBA" id="ARBA00022801"/>
    </source>
</evidence>
<feature type="domain" description="Serine/threonine specific protein phosphatases" evidence="19">
    <location>
        <begin position="288"/>
        <end position="564"/>
    </location>
</feature>
<comment type="cofactor">
    <cofactor evidence="2">
        <name>Mg(2+)</name>
        <dbReference type="ChEBI" id="CHEBI:18420"/>
    </cofactor>
</comment>
<evidence type="ECO:0000256" key="7">
    <source>
        <dbReference type="ARBA" id="ARBA00022737"/>
    </source>
</evidence>
<feature type="region of interest" description="Disordered" evidence="18">
    <location>
        <begin position="465"/>
        <end position="485"/>
    </location>
</feature>
<dbReference type="Pfam" id="PF08321">
    <property type="entry name" value="PPP5"/>
    <property type="match status" value="1"/>
</dbReference>
<evidence type="ECO:0000256" key="12">
    <source>
        <dbReference type="ARBA" id="ARBA00023242"/>
    </source>
</evidence>
<dbReference type="GO" id="GO:0005634">
    <property type="term" value="C:nucleus"/>
    <property type="evidence" value="ECO:0007669"/>
    <property type="project" value="UniProtKB-SubCell"/>
</dbReference>
<evidence type="ECO:0000256" key="17">
    <source>
        <dbReference type="PROSITE-ProRule" id="PRU00339"/>
    </source>
</evidence>
<evidence type="ECO:0000313" key="20">
    <source>
        <dbReference type="EMBL" id="KAK1937286.1"/>
    </source>
</evidence>
<dbReference type="CDD" id="cd07417">
    <property type="entry name" value="MPP_PP5_C"/>
    <property type="match status" value="1"/>
</dbReference>
<evidence type="ECO:0000256" key="15">
    <source>
        <dbReference type="ARBA" id="ARBA00073946"/>
    </source>
</evidence>
<dbReference type="AlphaFoldDB" id="A0AAD9GF46"/>
<reference evidence="20" key="2">
    <citation type="submission" date="2021-05" db="EMBL/GenBank/DDBJ databases">
        <authorList>
            <person name="Pain A."/>
        </authorList>
    </citation>
    <scope>NUCLEOTIDE SEQUENCE</scope>
    <source>
        <strain evidence="20">1802A</strain>
    </source>
</reference>
<evidence type="ECO:0000256" key="13">
    <source>
        <dbReference type="ARBA" id="ARBA00047986"/>
    </source>
</evidence>
<gene>
    <name evidence="20" type="ORF">X943_000766</name>
</gene>